<protein>
    <submittedName>
        <fullName evidence="1">Uncharacterized protein</fullName>
    </submittedName>
</protein>
<sequence length="177" mass="19301">MCYVAVFYLMRPVEHCTSGADRHPFWWSEVQLQTGLLRLCVFTSAGAVLCTSDFLGLRVTTQKSGVAGEVVGHATSGALNSCPCRALAELIILLRGNNASHKAPLASYQKRQAGTLLVLTATDFTQELRLQAQLHGNEFGIVPRDVSSFCFLTTGAIALFRGIVESSRIRLLGRWNS</sequence>
<reference evidence="1" key="1">
    <citation type="submission" date="2021-01" db="EMBL/GenBank/DDBJ databases">
        <authorList>
            <person name="Corre E."/>
            <person name="Pelletier E."/>
            <person name="Niang G."/>
            <person name="Scheremetjew M."/>
            <person name="Finn R."/>
            <person name="Kale V."/>
            <person name="Holt S."/>
            <person name="Cochrane G."/>
            <person name="Meng A."/>
            <person name="Brown T."/>
            <person name="Cohen L."/>
        </authorList>
    </citation>
    <scope>NUCLEOTIDE SEQUENCE</scope>
    <source>
        <strain evidence="1">Isolate 1302-5</strain>
    </source>
</reference>
<accession>A0A7S4KAQ9</accession>
<dbReference type="AlphaFoldDB" id="A0A7S4KAQ9"/>
<name>A0A7S4KAQ9_9STRA</name>
<proteinExistence type="predicted"/>
<organism evidence="1">
    <name type="scientific">Odontella aurita</name>
    <dbReference type="NCBI Taxonomy" id="265563"/>
    <lineage>
        <taxon>Eukaryota</taxon>
        <taxon>Sar</taxon>
        <taxon>Stramenopiles</taxon>
        <taxon>Ochrophyta</taxon>
        <taxon>Bacillariophyta</taxon>
        <taxon>Mediophyceae</taxon>
        <taxon>Biddulphiophycidae</taxon>
        <taxon>Eupodiscales</taxon>
        <taxon>Odontellaceae</taxon>
        <taxon>Odontella</taxon>
    </lineage>
</organism>
<dbReference type="EMBL" id="HBKQ01061439">
    <property type="protein sequence ID" value="CAE2288755.1"/>
    <property type="molecule type" value="Transcribed_RNA"/>
</dbReference>
<gene>
    <name evidence="1" type="ORF">OAUR00152_LOCUS41898</name>
</gene>
<evidence type="ECO:0000313" key="1">
    <source>
        <dbReference type="EMBL" id="CAE2288755.1"/>
    </source>
</evidence>